<organism evidence="1 2">
    <name type="scientific">Pararhizobium antarcticum</name>
    <dbReference type="NCBI Taxonomy" id="1798805"/>
    <lineage>
        <taxon>Bacteria</taxon>
        <taxon>Pseudomonadati</taxon>
        <taxon>Pseudomonadota</taxon>
        <taxon>Alphaproteobacteria</taxon>
        <taxon>Hyphomicrobiales</taxon>
        <taxon>Rhizobiaceae</taxon>
        <taxon>Rhizobium/Agrobacterium group</taxon>
        <taxon>Pararhizobium</taxon>
    </lineage>
</organism>
<gene>
    <name evidence="1" type="ORF">AX760_24055</name>
</gene>
<dbReference type="Proteomes" id="UP000182661">
    <property type="component" value="Unassembled WGS sequence"/>
</dbReference>
<comment type="caution">
    <text evidence="1">The sequence shown here is derived from an EMBL/GenBank/DDBJ whole genome shotgun (WGS) entry which is preliminary data.</text>
</comment>
<dbReference type="EMBL" id="LSRP01000137">
    <property type="protein sequence ID" value="OJF90687.1"/>
    <property type="molecule type" value="Genomic_DNA"/>
</dbReference>
<name>A0A657LM97_9HYPH</name>
<reference evidence="1 2" key="1">
    <citation type="submission" date="2016-02" db="EMBL/GenBank/DDBJ databases">
        <title>Genome sequencing of a beta-galactosidase producing bacteria Rhizobium sp. 59.</title>
        <authorList>
            <person name="Wang D."/>
            <person name="Kot W."/>
            <person name="Qin Y."/>
            <person name="Hansen L."/>
            <person name="Naqvi K."/>
            <person name="Rensing C."/>
        </authorList>
    </citation>
    <scope>NUCLEOTIDE SEQUENCE [LARGE SCALE GENOMIC DNA]</scope>
    <source>
        <strain evidence="1 2">59</strain>
    </source>
</reference>
<keyword evidence="2" id="KW-1185">Reference proteome</keyword>
<dbReference type="AlphaFoldDB" id="A0A657LM97"/>
<protein>
    <submittedName>
        <fullName evidence="1">Uncharacterized protein</fullName>
    </submittedName>
</protein>
<evidence type="ECO:0000313" key="1">
    <source>
        <dbReference type="EMBL" id="OJF90687.1"/>
    </source>
</evidence>
<proteinExistence type="predicted"/>
<accession>A0A657LM97</accession>
<evidence type="ECO:0000313" key="2">
    <source>
        <dbReference type="Proteomes" id="UP000182661"/>
    </source>
</evidence>
<sequence>MHVHGARFHVDIPWPGIRDQLPAIADMLGVLQQMLQEPEFGLAKVNINAVAFHPVPIEIDLDARIDEWGVAICFPGNG</sequence>